<keyword evidence="5" id="KW-0256">Endoplasmic reticulum</keyword>
<dbReference type="Proteomes" id="UP000019484">
    <property type="component" value="Unassembled WGS sequence"/>
</dbReference>
<accession>W9YPZ6</accession>
<feature type="transmembrane region" description="Helical" evidence="5">
    <location>
        <begin position="135"/>
        <end position="154"/>
    </location>
</feature>
<keyword evidence="5" id="KW-0560">Oxidoreductase</keyword>
<dbReference type="PROSITE" id="PS50244">
    <property type="entry name" value="S5A_REDUCTASE"/>
    <property type="match status" value="1"/>
</dbReference>
<evidence type="ECO:0000256" key="5">
    <source>
        <dbReference type="RuleBase" id="RU367081"/>
    </source>
</evidence>
<comment type="catalytic activity">
    <reaction evidence="5">
        <text>a di-trans,poly-cis-dolichal + NADP(+) = a di-trans,poly-cis-polyprenal + NADPH + H(+)</text>
        <dbReference type="Rhea" id="RHEA:80727"/>
        <dbReference type="Rhea" id="RHEA-COMP:19536"/>
        <dbReference type="Rhea" id="RHEA-COMP:19537"/>
        <dbReference type="ChEBI" id="CHEBI:15378"/>
        <dbReference type="ChEBI" id="CHEBI:57783"/>
        <dbReference type="ChEBI" id="CHEBI:58349"/>
        <dbReference type="ChEBI" id="CHEBI:231623"/>
        <dbReference type="ChEBI" id="CHEBI:231637"/>
        <dbReference type="EC" id="1.3.1.94"/>
    </reaction>
    <physiologicalReaction direction="right-to-left" evidence="5">
        <dbReference type="Rhea" id="RHEA:80729"/>
    </physiologicalReaction>
</comment>
<keyword evidence="8" id="KW-1185">Reference proteome</keyword>
<dbReference type="Pfam" id="PF02544">
    <property type="entry name" value="Steroid_dh"/>
    <property type="match status" value="1"/>
</dbReference>
<comment type="caution">
    <text evidence="7">The sequence shown here is derived from an EMBL/GenBank/DDBJ whole genome shotgun (WGS) entry which is preliminary data.</text>
</comment>
<evidence type="ECO:0000256" key="1">
    <source>
        <dbReference type="ARBA" id="ARBA00004127"/>
    </source>
</evidence>
<evidence type="ECO:0000256" key="2">
    <source>
        <dbReference type="ARBA" id="ARBA00022692"/>
    </source>
</evidence>
<proteinExistence type="inferred from homology"/>
<dbReference type="UniPathway" id="UPA00378"/>
<evidence type="ECO:0000259" key="6">
    <source>
        <dbReference type="Pfam" id="PF02544"/>
    </source>
</evidence>
<dbReference type="GO" id="GO:0003865">
    <property type="term" value="F:3-oxo-5-alpha-steroid 4-dehydrogenase activity"/>
    <property type="evidence" value="ECO:0007669"/>
    <property type="project" value="TreeGrafter"/>
</dbReference>
<feature type="transmembrane region" description="Helical" evidence="5">
    <location>
        <begin position="6"/>
        <end position="26"/>
    </location>
</feature>
<dbReference type="EMBL" id="AMWN01000001">
    <property type="protein sequence ID" value="EXJ94982.1"/>
    <property type="molecule type" value="Genomic_DNA"/>
</dbReference>
<dbReference type="RefSeq" id="XP_007719211.1">
    <property type="nucleotide sequence ID" value="XM_007721021.1"/>
</dbReference>
<keyword evidence="2 5" id="KW-0812">Transmembrane</keyword>
<evidence type="ECO:0000256" key="3">
    <source>
        <dbReference type="ARBA" id="ARBA00022989"/>
    </source>
</evidence>
<dbReference type="GO" id="GO:0102389">
    <property type="term" value="F:polyprenol reductase activity"/>
    <property type="evidence" value="ECO:0007669"/>
    <property type="project" value="UniProtKB-UniRule"/>
</dbReference>
<gene>
    <name evidence="7" type="ORF">A1O1_00100</name>
</gene>
<dbReference type="EC" id="1.3.1.94" evidence="5"/>
<dbReference type="eggNOG" id="KOG1640">
    <property type="taxonomic scope" value="Eukaryota"/>
</dbReference>
<dbReference type="InterPro" id="IPR001104">
    <property type="entry name" value="3-oxo-5_a-steroid_4-DH_C"/>
</dbReference>
<comment type="similarity">
    <text evidence="5">Belongs to the steroid 5-alpha reductase family. Polyprenal reductase subfamily.</text>
</comment>
<dbReference type="HOGENOM" id="CLU_044409_0_1_1"/>
<evidence type="ECO:0000313" key="8">
    <source>
        <dbReference type="Proteomes" id="UP000019484"/>
    </source>
</evidence>
<feature type="transmembrane region" description="Helical" evidence="5">
    <location>
        <begin position="215"/>
        <end position="238"/>
    </location>
</feature>
<dbReference type="PANTHER" id="PTHR14624">
    <property type="entry name" value="DFG10 PROTEIN"/>
    <property type="match status" value="1"/>
</dbReference>
<comment type="function">
    <text evidence="5">Plays a key role in early steps of protein N-linked glycosylation by being involved in the conversion of polyprenol into dolichol. Acts as a polyprenal reductase that mediates the reduction of polyprenal into dolichal in a NADP-dependent mechanism. Dolichols are required for the synthesis of dolichol-linked monosaccharides and the oligosaccharide precursor used for N-glycosylation.</text>
</comment>
<dbReference type="OrthoDB" id="541710at2759"/>
<dbReference type="GO" id="GO:0160198">
    <property type="term" value="F:polyprenal reductase activity"/>
    <property type="evidence" value="ECO:0007669"/>
    <property type="project" value="UniProtKB-EC"/>
</dbReference>
<dbReference type="GO" id="GO:0005789">
    <property type="term" value="C:endoplasmic reticulum membrane"/>
    <property type="evidence" value="ECO:0007669"/>
    <property type="project" value="UniProtKB-SubCell"/>
</dbReference>
<evidence type="ECO:0000256" key="4">
    <source>
        <dbReference type="ARBA" id="ARBA00023136"/>
    </source>
</evidence>
<keyword evidence="4 5" id="KW-0472">Membrane</keyword>
<dbReference type="GeneID" id="19155010"/>
<dbReference type="GO" id="GO:0016095">
    <property type="term" value="P:polyprenol catabolic process"/>
    <property type="evidence" value="ECO:0007669"/>
    <property type="project" value="UniProtKB-UniRule"/>
</dbReference>
<dbReference type="STRING" id="1182541.W9YPZ6"/>
<feature type="domain" description="3-oxo-5-alpha-steroid 4-dehydrogenase C-terminal" evidence="6">
    <location>
        <begin position="175"/>
        <end position="298"/>
    </location>
</feature>
<dbReference type="AlphaFoldDB" id="W9YPZ6"/>
<name>W9YPZ6_9EURO</name>
<dbReference type="PANTHER" id="PTHR14624:SF0">
    <property type="entry name" value="POLYPRENOL REDUCTASE"/>
    <property type="match status" value="1"/>
</dbReference>
<dbReference type="GO" id="GO:0006488">
    <property type="term" value="P:dolichol-linked oligosaccharide biosynthetic process"/>
    <property type="evidence" value="ECO:0007669"/>
    <property type="project" value="UniProtKB-UniRule"/>
</dbReference>
<comment type="pathway">
    <text evidence="5">Protein modification; protein glycosylation.</text>
</comment>
<dbReference type="InterPro" id="IPR039698">
    <property type="entry name" value="Dfg10/SRD5A3"/>
</dbReference>
<keyword evidence="5" id="KW-0521">NADP</keyword>
<sequence length="298" mass="33776">MLEPLVWAIRGFYLLSCVAILAVRLIPSLRDRFLAYGARDPASTAARRPDPTKTVLGAQLLDFAASLKVPHSWFTHFYVVSVLSSLCCMVALSDRSPAAVFEVPRFCSALMLFQGGRRLLECAFVSRPGNSRMWIGHYAIGLAFYMATNIAIWAEHLALSSKADTRMHGHGTLSQSLWTPRVVTCTLLFFYASYKQHRYHRYLAQLRKYTLPDVDAFHFIVAPHYTAECGIYLALAVLDAPRDHGQGRPVNWTLVCALIFVMVNLGITADGTQTWMMDKFPDRKEDVRRRWKMIPGLW</sequence>
<feature type="transmembrane region" description="Helical" evidence="5">
    <location>
        <begin position="177"/>
        <end position="194"/>
    </location>
</feature>
<organism evidence="7 8">
    <name type="scientific">Capronia coronata CBS 617.96</name>
    <dbReference type="NCBI Taxonomy" id="1182541"/>
    <lineage>
        <taxon>Eukaryota</taxon>
        <taxon>Fungi</taxon>
        <taxon>Dikarya</taxon>
        <taxon>Ascomycota</taxon>
        <taxon>Pezizomycotina</taxon>
        <taxon>Eurotiomycetes</taxon>
        <taxon>Chaetothyriomycetidae</taxon>
        <taxon>Chaetothyriales</taxon>
        <taxon>Herpotrichiellaceae</taxon>
        <taxon>Capronia</taxon>
    </lineage>
</organism>
<keyword evidence="3 5" id="KW-1133">Transmembrane helix</keyword>
<evidence type="ECO:0000313" key="7">
    <source>
        <dbReference type="EMBL" id="EXJ94982.1"/>
    </source>
</evidence>
<reference evidence="7 8" key="1">
    <citation type="submission" date="2013-03" db="EMBL/GenBank/DDBJ databases">
        <title>The Genome Sequence of Capronia coronata CBS 617.96.</title>
        <authorList>
            <consortium name="The Broad Institute Genomics Platform"/>
            <person name="Cuomo C."/>
            <person name="de Hoog S."/>
            <person name="Gorbushina A."/>
            <person name="Walker B."/>
            <person name="Young S.K."/>
            <person name="Zeng Q."/>
            <person name="Gargeya S."/>
            <person name="Fitzgerald M."/>
            <person name="Haas B."/>
            <person name="Abouelleil A."/>
            <person name="Allen A.W."/>
            <person name="Alvarado L."/>
            <person name="Arachchi H.M."/>
            <person name="Berlin A.M."/>
            <person name="Chapman S.B."/>
            <person name="Gainer-Dewar J."/>
            <person name="Goldberg J."/>
            <person name="Griggs A."/>
            <person name="Gujja S."/>
            <person name="Hansen M."/>
            <person name="Howarth C."/>
            <person name="Imamovic A."/>
            <person name="Ireland A."/>
            <person name="Larimer J."/>
            <person name="McCowan C."/>
            <person name="Murphy C."/>
            <person name="Pearson M."/>
            <person name="Poon T.W."/>
            <person name="Priest M."/>
            <person name="Roberts A."/>
            <person name="Saif S."/>
            <person name="Shea T."/>
            <person name="Sisk P."/>
            <person name="Sykes S."/>
            <person name="Wortman J."/>
            <person name="Nusbaum C."/>
            <person name="Birren B."/>
        </authorList>
    </citation>
    <scope>NUCLEOTIDE SEQUENCE [LARGE SCALE GENOMIC DNA]</scope>
    <source>
        <strain evidence="7 8">CBS 617.96</strain>
    </source>
</reference>
<protein>
    <recommendedName>
        <fullName evidence="5">Polyprenal reductase</fullName>
        <ecNumber evidence="5">1.3.1.94</ecNumber>
    </recommendedName>
</protein>
<feature type="transmembrane region" description="Helical" evidence="5">
    <location>
        <begin position="250"/>
        <end position="269"/>
    </location>
</feature>
<comment type="subcellular location">
    <subcellularLocation>
        <location evidence="1">Endomembrane system</location>
        <topology evidence="1">Multi-pass membrane protein</topology>
    </subcellularLocation>
    <subcellularLocation>
        <location evidence="5">Endoplasmic reticulum membrane</location>
    </subcellularLocation>
</comment>